<evidence type="ECO:0000256" key="4">
    <source>
        <dbReference type="SAM" id="SignalP"/>
    </source>
</evidence>
<dbReference type="PANTHER" id="PTHR30290:SF9">
    <property type="entry name" value="OLIGOPEPTIDE-BINDING PROTEIN APPA"/>
    <property type="match status" value="1"/>
</dbReference>
<keyword evidence="2" id="KW-0813">Transport</keyword>
<dbReference type="RefSeq" id="WP_277192348.1">
    <property type="nucleotide sequence ID" value="NZ_JAROAV010000031.1"/>
</dbReference>
<keyword evidence="3 4" id="KW-0732">Signal</keyword>
<dbReference type="InterPro" id="IPR039424">
    <property type="entry name" value="SBP_5"/>
</dbReference>
<evidence type="ECO:0000256" key="3">
    <source>
        <dbReference type="ARBA" id="ARBA00022729"/>
    </source>
</evidence>
<evidence type="ECO:0000259" key="5">
    <source>
        <dbReference type="Pfam" id="PF00496"/>
    </source>
</evidence>
<dbReference type="Gene3D" id="3.40.190.10">
    <property type="entry name" value="Periplasmic binding protein-like II"/>
    <property type="match status" value="1"/>
</dbReference>
<dbReference type="Gene3D" id="3.10.105.10">
    <property type="entry name" value="Dipeptide-binding Protein, Domain 3"/>
    <property type="match status" value="1"/>
</dbReference>
<feature type="domain" description="Solute-binding protein family 5" evidence="5">
    <location>
        <begin position="87"/>
        <end position="472"/>
    </location>
</feature>
<evidence type="ECO:0000256" key="2">
    <source>
        <dbReference type="ARBA" id="ARBA00022448"/>
    </source>
</evidence>
<evidence type="ECO:0000313" key="6">
    <source>
        <dbReference type="EMBL" id="MDF8264972.1"/>
    </source>
</evidence>
<name>A0ABT6C9I6_9MICO</name>
<dbReference type="SUPFAM" id="SSF53850">
    <property type="entry name" value="Periplasmic binding protein-like II"/>
    <property type="match status" value="1"/>
</dbReference>
<dbReference type="Proteomes" id="UP001528912">
    <property type="component" value="Unassembled WGS sequence"/>
</dbReference>
<evidence type="ECO:0000313" key="7">
    <source>
        <dbReference type="Proteomes" id="UP001528912"/>
    </source>
</evidence>
<keyword evidence="7" id="KW-1185">Reference proteome</keyword>
<dbReference type="PANTHER" id="PTHR30290">
    <property type="entry name" value="PERIPLASMIC BINDING COMPONENT OF ABC TRANSPORTER"/>
    <property type="match status" value="1"/>
</dbReference>
<gene>
    <name evidence="6" type="ORF">P4R38_12015</name>
</gene>
<protein>
    <submittedName>
        <fullName evidence="6">ABC transporter substrate-binding protein</fullName>
    </submittedName>
</protein>
<organism evidence="6 7">
    <name type="scientific">Luteipulveratus flavus</name>
    <dbReference type="NCBI Taxonomy" id="3031728"/>
    <lineage>
        <taxon>Bacteria</taxon>
        <taxon>Bacillati</taxon>
        <taxon>Actinomycetota</taxon>
        <taxon>Actinomycetes</taxon>
        <taxon>Micrococcales</taxon>
        <taxon>Dermacoccaceae</taxon>
        <taxon>Luteipulveratus</taxon>
    </lineage>
</organism>
<dbReference type="Pfam" id="PF00496">
    <property type="entry name" value="SBP_bac_5"/>
    <property type="match status" value="1"/>
</dbReference>
<dbReference type="InterPro" id="IPR000914">
    <property type="entry name" value="SBP_5_dom"/>
</dbReference>
<reference evidence="6 7" key="1">
    <citation type="submission" date="2023-03" db="EMBL/GenBank/DDBJ databases">
        <title>YIM 133296 draft genome.</title>
        <authorList>
            <person name="Xiong L."/>
        </authorList>
    </citation>
    <scope>NUCLEOTIDE SEQUENCE [LARGE SCALE GENOMIC DNA]</scope>
    <source>
        <strain evidence="6 7">YIM 133296</strain>
    </source>
</reference>
<comment type="caution">
    <text evidence="6">The sequence shown here is derived from an EMBL/GenBank/DDBJ whole genome shotgun (WGS) entry which is preliminary data.</text>
</comment>
<dbReference type="Gene3D" id="3.90.76.10">
    <property type="entry name" value="Dipeptide-binding Protein, Domain 1"/>
    <property type="match status" value="1"/>
</dbReference>
<evidence type="ECO:0000256" key="1">
    <source>
        <dbReference type="ARBA" id="ARBA00005695"/>
    </source>
</evidence>
<comment type="similarity">
    <text evidence="1">Belongs to the bacterial solute-binding protein 5 family.</text>
</comment>
<dbReference type="PROSITE" id="PS51257">
    <property type="entry name" value="PROKAR_LIPOPROTEIN"/>
    <property type="match status" value="1"/>
</dbReference>
<dbReference type="CDD" id="cd08493">
    <property type="entry name" value="PBP2_DppA_like"/>
    <property type="match status" value="1"/>
</dbReference>
<proteinExistence type="inferred from homology"/>
<feature type="chain" id="PRO_5045328852" evidence="4">
    <location>
        <begin position="22"/>
        <end position="555"/>
    </location>
</feature>
<dbReference type="PIRSF" id="PIRSF002741">
    <property type="entry name" value="MppA"/>
    <property type="match status" value="1"/>
</dbReference>
<feature type="signal peptide" evidence="4">
    <location>
        <begin position="1"/>
        <end position="21"/>
    </location>
</feature>
<sequence>MKVNRKAAAVAAASAAVLALASCASSDRDSGSGSSSGGGGGGGTLTFGAAGAPAVFDPFYASDGETFRVTRQLYDTLVMFKPGTADMTPALAESWNNSPDGKTWTFNLRSGVKFSDGTALDATAVCKNFERWYNQTADGLAGAEYWSSNFGGSKVTKEPSLYKSCTPTSNKVVVQLNRVTSKFPSVLGLPSFSIQSPTAMDKYKANDLKGKGEGIAYPEYAKSHPTGSGPFTLEKYDTANQTITLKRNANYWGDKAKIDKLVFKIIPNESSRKQALEAGEIDGYDFPNPADWNSLKQNNDLKVRPAFNVLYLGLNAKANPKLKDLKVRQALMTAINRPQLVKSQLPEGAKVADEFMPDTVDGYNTSPTKYTYDVNKAKQMLQQAGAAGMQIELWYPSEVSRPYMPNPQKIFDAIKKDWEAAGLKVKPVTKPWNGGYLDAVDNGDASSFLLGWTGDYNTADNFIGTFFTETTNRFQTGQYPWGKQLSAELTKADSTVDEADRTAQYKTINNKLVTEYLPGLPISHSPPAIVFNKKVSGITPSPLTDERYNYAEIKK</sequence>
<dbReference type="InterPro" id="IPR030678">
    <property type="entry name" value="Peptide/Ni-bd"/>
</dbReference>
<dbReference type="EMBL" id="JAROAV010000031">
    <property type="protein sequence ID" value="MDF8264972.1"/>
    <property type="molecule type" value="Genomic_DNA"/>
</dbReference>
<accession>A0ABT6C9I6</accession>